<dbReference type="PRINTS" id="PR00727">
    <property type="entry name" value="LEADERPTASE"/>
</dbReference>
<comment type="caution">
    <text evidence="10">The sequence shown here is derived from an EMBL/GenBank/DDBJ whole genome shotgun (WGS) entry which is preliminary data.</text>
</comment>
<dbReference type="Pfam" id="PF10502">
    <property type="entry name" value="Peptidase_S26"/>
    <property type="match status" value="1"/>
</dbReference>
<dbReference type="GO" id="GO:0009003">
    <property type="term" value="F:signal peptidase activity"/>
    <property type="evidence" value="ECO:0007669"/>
    <property type="project" value="UniProtKB-EC"/>
</dbReference>
<dbReference type="PANTHER" id="PTHR43390:SF1">
    <property type="entry name" value="CHLOROPLAST PROCESSING PEPTIDASE"/>
    <property type="match status" value="1"/>
</dbReference>
<dbReference type="Proteomes" id="UP000275256">
    <property type="component" value="Unassembled WGS sequence"/>
</dbReference>
<evidence type="ECO:0000256" key="8">
    <source>
        <dbReference type="SAM" id="MobiDB-lite"/>
    </source>
</evidence>
<keyword evidence="7" id="KW-0812">Transmembrane</keyword>
<evidence type="ECO:0000313" key="11">
    <source>
        <dbReference type="Proteomes" id="UP000275256"/>
    </source>
</evidence>
<accession>A0A3M0G4Q6</accession>
<dbReference type="EMBL" id="REFW01000002">
    <property type="protein sequence ID" value="RMB59814.1"/>
    <property type="molecule type" value="Genomic_DNA"/>
</dbReference>
<feature type="transmembrane region" description="Helical" evidence="7">
    <location>
        <begin position="32"/>
        <end position="53"/>
    </location>
</feature>
<evidence type="ECO:0000256" key="3">
    <source>
        <dbReference type="ARBA" id="ARBA00009370"/>
    </source>
</evidence>
<evidence type="ECO:0000256" key="6">
    <source>
        <dbReference type="PIRSR" id="PIRSR600223-1"/>
    </source>
</evidence>
<feature type="active site" evidence="6">
    <location>
        <position position="67"/>
    </location>
</feature>
<dbReference type="GO" id="GO:0005886">
    <property type="term" value="C:plasma membrane"/>
    <property type="evidence" value="ECO:0007669"/>
    <property type="project" value="UniProtKB-SubCell"/>
</dbReference>
<dbReference type="InterPro" id="IPR000223">
    <property type="entry name" value="Pept_S26A_signal_pept_1"/>
</dbReference>
<name>A0A3M0G4Q6_9ACTN</name>
<dbReference type="InterPro" id="IPR036286">
    <property type="entry name" value="LexA/Signal_pep-like_sf"/>
</dbReference>
<keyword evidence="7" id="KW-0645">Protease</keyword>
<keyword evidence="5 7" id="KW-0378">Hydrolase</keyword>
<sequence length="270" mass="28479">MRGVSVDADEDATLDGQTRRGTTTQKSFGRRALGWLSEGAIIVIGALIISTLLRSFVAQMFLIPSGSMENTLQVNDRVLVAKFGGFQRGDVVVFEDPGDWLGPSQVTENPIRVGLEFIGVLPNSATEHLIKRVIGMPGDHVKSAGDGAPVTVNGVALDETSYLYSEGGVQVAPANIPFDIIVPADRIFVMGDHRNQSADSRCRLTNVNAGEAPGMAAFVPVDKVVGASVAIVSPLDRISTFTVPATFAAVPDPEQPAPADPEIREASPGC</sequence>
<feature type="compositionally biased region" description="Basic and acidic residues" evidence="8">
    <location>
        <begin position="261"/>
        <end position="270"/>
    </location>
</feature>
<evidence type="ECO:0000256" key="1">
    <source>
        <dbReference type="ARBA" id="ARBA00000677"/>
    </source>
</evidence>
<dbReference type="CDD" id="cd06530">
    <property type="entry name" value="S26_SPase_I"/>
    <property type="match status" value="1"/>
</dbReference>
<dbReference type="GO" id="GO:0004252">
    <property type="term" value="F:serine-type endopeptidase activity"/>
    <property type="evidence" value="ECO:0007669"/>
    <property type="project" value="InterPro"/>
</dbReference>
<dbReference type="NCBIfam" id="TIGR02227">
    <property type="entry name" value="sigpep_I_bact"/>
    <property type="match status" value="1"/>
</dbReference>
<comment type="catalytic activity">
    <reaction evidence="1 7">
        <text>Cleavage of hydrophobic, N-terminal signal or leader sequences from secreted and periplasmic proteins.</text>
        <dbReference type="EC" id="3.4.21.89"/>
    </reaction>
</comment>
<comment type="similarity">
    <text evidence="3 7">Belongs to the peptidase S26 family.</text>
</comment>
<dbReference type="OrthoDB" id="9815782at2"/>
<dbReference type="AlphaFoldDB" id="A0A3M0G4Q6"/>
<dbReference type="Gene3D" id="2.10.109.10">
    <property type="entry name" value="Umud Fragment, subunit A"/>
    <property type="match status" value="1"/>
</dbReference>
<evidence type="ECO:0000256" key="2">
    <source>
        <dbReference type="ARBA" id="ARBA00004401"/>
    </source>
</evidence>
<evidence type="ECO:0000259" key="9">
    <source>
        <dbReference type="Pfam" id="PF10502"/>
    </source>
</evidence>
<evidence type="ECO:0000256" key="5">
    <source>
        <dbReference type="ARBA" id="ARBA00022801"/>
    </source>
</evidence>
<organism evidence="10 11">
    <name type="scientific">Tessaracoccus antarcticus</name>
    <dbReference type="NCBI Taxonomy" id="2479848"/>
    <lineage>
        <taxon>Bacteria</taxon>
        <taxon>Bacillati</taxon>
        <taxon>Actinomycetota</taxon>
        <taxon>Actinomycetes</taxon>
        <taxon>Propionibacteriales</taxon>
        <taxon>Propionibacteriaceae</taxon>
        <taxon>Tessaracoccus</taxon>
    </lineage>
</organism>
<keyword evidence="7" id="KW-1133">Transmembrane helix</keyword>
<evidence type="ECO:0000256" key="7">
    <source>
        <dbReference type="RuleBase" id="RU362042"/>
    </source>
</evidence>
<feature type="region of interest" description="Disordered" evidence="8">
    <location>
        <begin position="1"/>
        <end position="23"/>
    </location>
</feature>
<feature type="active site" evidence="6">
    <location>
        <position position="131"/>
    </location>
</feature>
<dbReference type="GO" id="GO:0006465">
    <property type="term" value="P:signal peptide processing"/>
    <property type="evidence" value="ECO:0007669"/>
    <property type="project" value="InterPro"/>
</dbReference>
<gene>
    <name evidence="10" type="primary">lepB</name>
    <name evidence="10" type="ORF">EAX62_08695</name>
</gene>
<evidence type="ECO:0000256" key="4">
    <source>
        <dbReference type="ARBA" id="ARBA00013208"/>
    </source>
</evidence>
<comment type="subcellular location">
    <subcellularLocation>
        <location evidence="2">Cell membrane</location>
        <topology evidence="2">Single-pass type II membrane protein</topology>
    </subcellularLocation>
    <subcellularLocation>
        <location evidence="7">Membrane</location>
        <topology evidence="7">Single-pass type II membrane protein</topology>
    </subcellularLocation>
</comment>
<protein>
    <recommendedName>
        <fullName evidence="4 7">Signal peptidase I</fullName>
        <ecNumber evidence="4 7">3.4.21.89</ecNumber>
    </recommendedName>
</protein>
<dbReference type="SUPFAM" id="SSF51306">
    <property type="entry name" value="LexA/Signal peptidase"/>
    <property type="match status" value="1"/>
</dbReference>
<reference evidence="10 11" key="1">
    <citation type="submission" date="2018-10" db="EMBL/GenBank/DDBJ databases">
        <title>Tessaracoccus antarcticuss sp. nov., isolated from sediment.</title>
        <authorList>
            <person name="Zhou L.Y."/>
            <person name="Du Z.J."/>
        </authorList>
    </citation>
    <scope>NUCLEOTIDE SEQUENCE [LARGE SCALE GENOMIC DNA]</scope>
    <source>
        <strain evidence="10 11">JDX10</strain>
    </source>
</reference>
<feature type="domain" description="Peptidase S26" evidence="9">
    <location>
        <begin position="41"/>
        <end position="231"/>
    </location>
</feature>
<evidence type="ECO:0000313" key="10">
    <source>
        <dbReference type="EMBL" id="RMB59814.1"/>
    </source>
</evidence>
<proteinExistence type="inferred from homology"/>
<dbReference type="InterPro" id="IPR019758">
    <property type="entry name" value="Pept_S26A_signal_pept_1_CS"/>
</dbReference>
<dbReference type="PANTHER" id="PTHR43390">
    <property type="entry name" value="SIGNAL PEPTIDASE I"/>
    <property type="match status" value="1"/>
</dbReference>
<dbReference type="InterPro" id="IPR019533">
    <property type="entry name" value="Peptidase_S26"/>
</dbReference>
<dbReference type="EC" id="3.4.21.89" evidence="4 7"/>
<keyword evidence="7" id="KW-0472">Membrane</keyword>
<feature type="region of interest" description="Disordered" evidence="8">
    <location>
        <begin position="250"/>
        <end position="270"/>
    </location>
</feature>
<keyword evidence="11" id="KW-1185">Reference proteome</keyword>
<dbReference type="PROSITE" id="PS00761">
    <property type="entry name" value="SPASE_I_3"/>
    <property type="match status" value="1"/>
</dbReference>